<dbReference type="Proteomes" id="UP000191901">
    <property type="component" value="Chromosome"/>
</dbReference>
<organism evidence="2 3">
    <name type="scientific">Halomicronema hongdechloris C2206</name>
    <dbReference type="NCBI Taxonomy" id="1641165"/>
    <lineage>
        <taxon>Bacteria</taxon>
        <taxon>Bacillati</taxon>
        <taxon>Cyanobacteriota</taxon>
        <taxon>Cyanophyceae</taxon>
        <taxon>Nodosilineales</taxon>
        <taxon>Nodosilineaceae</taxon>
        <taxon>Halomicronema</taxon>
    </lineage>
</organism>
<evidence type="ECO:0008006" key="4">
    <source>
        <dbReference type="Google" id="ProtNLM"/>
    </source>
</evidence>
<dbReference type="InterPro" id="IPR010765">
    <property type="entry name" value="DUF1350"/>
</dbReference>
<sequence>MAIDWQEVSGNWLWVPPRPKAIIHFLGGAFVAAAPHLTYQWLLEQLGRQGYAVVATPFVNTFDHATIAKEVAITFEQGWHYLHRQRGLGYLPIYGLGHSMGCKVHLLINSLPLKHSQSTERAGNILMCFNNYPARRSIPLLDQVMQFSPNLAVEFTPSPQQTLEIAAEQYSVRRNLLIKFRRDEIDQTHSLADVLVSRFPELTTVQILPGTHTTPVAQDISWQPGQSYSPLDAIGQFIKQEFYRDLNRLQRAVLLWLDPIGVL</sequence>
<dbReference type="InterPro" id="IPR029058">
    <property type="entry name" value="AB_hydrolase_fold"/>
</dbReference>
<keyword evidence="3" id="KW-1185">Reference proteome</keyword>
<feature type="transmembrane region" description="Helical" evidence="1">
    <location>
        <begin position="21"/>
        <end position="39"/>
    </location>
</feature>
<dbReference type="SUPFAM" id="SSF53474">
    <property type="entry name" value="alpha/beta-Hydrolases"/>
    <property type="match status" value="1"/>
</dbReference>
<name>A0A1Z3HJ50_9CYAN</name>
<keyword evidence="1" id="KW-0472">Membrane</keyword>
<gene>
    <name evidence="2" type="ORF">XM38_012530</name>
</gene>
<dbReference type="PANTHER" id="PTHR34127">
    <property type="entry name" value="OS04G0405600 PROTEIN"/>
    <property type="match status" value="1"/>
</dbReference>
<reference evidence="2 3" key="1">
    <citation type="journal article" date="2016" name="Biochim. Biophys. Acta">
        <title>Characterization of red-shifted phycobilisomes isolated from the chlorophyll f-containing cyanobacterium Halomicronema hongdechloris.</title>
        <authorList>
            <person name="Li Y."/>
            <person name="Lin Y."/>
            <person name="Garvey C.J."/>
            <person name="Birch D."/>
            <person name="Corkery R.W."/>
            <person name="Loughlin P.C."/>
            <person name="Scheer H."/>
            <person name="Willows R.D."/>
            <person name="Chen M."/>
        </authorList>
    </citation>
    <scope>NUCLEOTIDE SEQUENCE [LARGE SCALE GENOMIC DNA]</scope>
    <source>
        <strain evidence="2 3">C2206</strain>
    </source>
</reference>
<dbReference type="KEGG" id="hhg:XM38_012530"/>
<evidence type="ECO:0000313" key="3">
    <source>
        <dbReference type="Proteomes" id="UP000191901"/>
    </source>
</evidence>
<dbReference type="Pfam" id="PF07082">
    <property type="entry name" value="DUF1350"/>
    <property type="match status" value="1"/>
</dbReference>
<dbReference type="AlphaFoldDB" id="A0A1Z3HJ50"/>
<evidence type="ECO:0000256" key="1">
    <source>
        <dbReference type="SAM" id="Phobius"/>
    </source>
</evidence>
<keyword evidence="1" id="KW-0812">Transmembrane</keyword>
<dbReference type="EMBL" id="CP021983">
    <property type="protein sequence ID" value="ASC70315.1"/>
    <property type="molecule type" value="Genomic_DNA"/>
</dbReference>
<dbReference type="PANTHER" id="PTHR34127:SF1">
    <property type="entry name" value="OS04G0405600 PROTEIN"/>
    <property type="match status" value="1"/>
</dbReference>
<keyword evidence="1" id="KW-1133">Transmembrane helix</keyword>
<dbReference type="STRING" id="1641165.XM38_18455"/>
<accession>A0A1Z3HJ50</accession>
<evidence type="ECO:0000313" key="2">
    <source>
        <dbReference type="EMBL" id="ASC70315.1"/>
    </source>
</evidence>
<proteinExistence type="predicted"/>
<protein>
    <recommendedName>
        <fullName evidence="4">DUF1350 domain-containing protein</fullName>
    </recommendedName>
</protein>